<evidence type="ECO:0000256" key="10">
    <source>
        <dbReference type="ARBA" id="ARBA00048567"/>
    </source>
</evidence>
<evidence type="ECO:0000313" key="13">
    <source>
        <dbReference type="Proteomes" id="UP000244893"/>
    </source>
</evidence>
<comment type="caution">
    <text evidence="12">The sequence shown here is derived from an EMBL/GenBank/DDBJ whole genome shotgun (WGS) entry which is preliminary data.</text>
</comment>
<evidence type="ECO:0000256" key="11">
    <source>
        <dbReference type="HAMAP-Rule" id="MF_00109"/>
    </source>
</evidence>
<evidence type="ECO:0000256" key="4">
    <source>
        <dbReference type="ARBA" id="ARBA00022605"/>
    </source>
</evidence>
<comment type="similarity">
    <text evidence="2 11">Belongs to the shikimate kinase family.</text>
</comment>
<dbReference type="SUPFAM" id="SSF52540">
    <property type="entry name" value="P-loop containing nucleoside triphosphate hydrolases"/>
    <property type="match status" value="1"/>
</dbReference>
<dbReference type="InterPro" id="IPR023000">
    <property type="entry name" value="Shikimate_kinase_CS"/>
</dbReference>
<evidence type="ECO:0000256" key="1">
    <source>
        <dbReference type="ARBA" id="ARBA00004842"/>
    </source>
</evidence>
<comment type="function">
    <text evidence="11">Catalyzes the specific phosphorylation of the 3-hydroxyl group of shikimic acid using ATP as a cosubstrate.</text>
</comment>
<dbReference type="GO" id="GO:0009073">
    <property type="term" value="P:aromatic amino acid family biosynthetic process"/>
    <property type="evidence" value="ECO:0007669"/>
    <property type="project" value="UniProtKB-KW"/>
</dbReference>
<protein>
    <recommendedName>
        <fullName evidence="3 11">Shikimate kinase</fullName>
        <shortName evidence="11">SK</shortName>
        <ecNumber evidence="3 11">2.7.1.71</ecNumber>
    </recommendedName>
</protein>
<dbReference type="OrthoDB" id="9800332at2"/>
<comment type="catalytic activity">
    <reaction evidence="10 11">
        <text>shikimate + ATP = 3-phosphoshikimate + ADP + H(+)</text>
        <dbReference type="Rhea" id="RHEA:13121"/>
        <dbReference type="ChEBI" id="CHEBI:15378"/>
        <dbReference type="ChEBI" id="CHEBI:30616"/>
        <dbReference type="ChEBI" id="CHEBI:36208"/>
        <dbReference type="ChEBI" id="CHEBI:145989"/>
        <dbReference type="ChEBI" id="CHEBI:456216"/>
        <dbReference type="EC" id="2.7.1.71"/>
    </reaction>
</comment>
<dbReference type="InterPro" id="IPR031322">
    <property type="entry name" value="Shikimate/glucono_kinase"/>
</dbReference>
<keyword evidence="4 11" id="KW-0028">Amino-acid biosynthesis</keyword>
<dbReference type="PRINTS" id="PR01100">
    <property type="entry name" value="SHIKIMTKNASE"/>
</dbReference>
<keyword evidence="13" id="KW-1185">Reference proteome</keyword>
<sequence>MPDPRPRLVLIGPPGAGKTKVAKRVSRALGLPFTDTDKAIVAEHGEIAAIFSEHGEAHFRRLERDAVAAALTTSGVVSLGGGAVLDPRTQADLGEHTVVLLTVSPEAVGPRIAGAKRPLLAAGGVAAWSALVEQRRPVYEALADATFDTSHTPMDVVAQRVIDWLIEEES</sequence>
<gene>
    <name evidence="11" type="primary">aroK</name>
    <name evidence="12" type="ORF">DDQ50_11555</name>
</gene>
<dbReference type="Pfam" id="PF01202">
    <property type="entry name" value="SKI"/>
    <property type="match status" value="1"/>
</dbReference>
<keyword evidence="8 11" id="KW-0067">ATP-binding</keyword>
<dbReference type="InterPro" id="IPR000623">
    <property type="entry name" value="Shikimate_kinase/TSH1"/>
</dbReference>
<feature type="binding site" evidence="11">
    <location>
        <position position="81"/>
    </location>
    <ligand>
        <name>substrate</name>
    </ligand>
</feature>
<keyword evidence="11" id="KW-0963">Cytoplasm</keyword>
<feature type="binding site" evidence="11">
    <location>
        <begin position="15"/>
        <end position="20"/>
    </location>
    <ligand>
        <name>ATP</name>
        <dbReference type="ChEBI" id="CHEBI:30616"/>
    </ligand>
</feature>
<comment type="subunit">
    <text evidence="11">Monomer.</text>
</comment>
<name>A0A2V1HVX9_9MICO</name>
<feature type="binding site" evidence="11">
    <location>
        <position position="135"/>
    </location>
    <ligand>
        <name>substrate</name>
    </ligand>
</feature>
<proteinExistence type="inferred from homology"/>
<comment type="subcellular location">
    <subcellularLocation>
        <location evidence="11">Cytoplasm</location>
    </subcellularLocation>
</comment>
<keyword evidence="6 11" id="KW-0547">Nucleotide-binding</keyword>
<dbReference type="UniPathway" id="UPA00053">
    <property type="reaction ID" value="UER00088"/>
</dbReference>
<dbReference type="HAMAP" id="MF_00109">
    <property type="entry name" value="Shikimate_kinase"/>
    <property type="match status" value="1"/>
</dbReference>
<evidence type="ECO:0000256" key="5">
    <source>
        <dbReference type="ARBA" id="ARBA00022679"/>
    </source>
</evidence>
<dbReference type="EC" id="2.7.1.71" evidence="3 11"/>
<dbReference type="GO" id="GO:0009423">
    <property type="term" value="P:chorismate biosynthetic process"/>
    <property type="evidence" value="ECO:0007669"/>
    <property type="project" value="UniProtKB-UniRule"/>
</dbReference>
<evidence type="ECO:0000256" key="9">
    <source>
        <dbReference type="ARBA" id="ARBA00023141"/>
    </source>
</evidence>
<comment type="caution">
    <text evidence="11">Lacks conserved residue(s) required for the propagation of feature annotation.</text>
</comment>
<feature type="binding site" evidence="11">
    <location>
        <position position="117"/>
    </location>
    <ligand>
        <name>ATP</name>
        <dbReference type="ChEBI" id="CHEBI:30616"/>
    </ligand>
</feature>
<dbReference type="EMBL" id="QEOP01000002">
    <property type="protein sequence ID" value="PVZ94354.1"/>
    <property type="molecule type" value="Genomic_DNA"/>
</dbReference>
<dbReference type="PANTHER" id="PTHR21087">
    <property type="entry name" value="SHIKIMATE KINASE"/>
    <property type="match status" value="1"/>
</dbReference>
<keyword evidence="11" id="KW-0479">Metal-binding</keyword>
<dbReference type="AlphaFoldDB" id="A0A2V1HVX9"/>
<evidence type="ECO:0000256" key="6">
    <source>
        <dbReference type="ARBA" id="ARBA00022741"/>
    </source>
</evidence>
<dbReference type="GO" id="GO:0005829">
    <property type="term" value="C:cytosol"/>
    <property type="evidence" value="ECO:0007669"/>
    <property type="project" value="TreeGrafter"/>
</dbReference>
<accession>A0A2V1HVX9</accession>
<keyword evidence="7 11" id="KW-0418">Kinase</keyword>
<comment type="pathway">
    <text evidence="1 11">Metabolic intermediate biosynthesis; chorismate biosynthesis; chorismate from D-erythrose 4-phosphate and phosphoenolpyruvate: step 5/7.</text>
</comment>
<evidence type="ECO:0000313" key="12">
    <source>
        <dbReference type="EMBL" id="PVZ94354.1"/>
    </source>
</evidence>
<feature type="binding site" evidence="11">
    <location>
        <position position="60"/>
    </location>
    <ligand>
        <name>substrate</name>
    </ligand>
</feature>
<organism evidence="12 13">
    <name type="scientific">Amnibacterium flavum</name>
    <dbReference type="NCBI Taxonomy" id="2173173"/>
    <lineage>
        <taxon>Bacteria</taxon>
        <taxon>Bacillati</taxon>
        <taxon>Actinomycetota</taxon>
        <taxon>Actinomycetes</taxon>
        <taxon>Micrococcales</taxon>
        <taxon>Microbacteriaceae</taxon>
        <taxon>Amnibacterium</taxon>
    </lineage>
</organism>
<dbReference type="GO" id="GO:0008652">
    <property type="term" value="P:amino acid biosynthetic process"/>
    <property type="evidence" value="ECO:0007669"/>
    <property type="project" value="UniProtKB-KW"/>
</dbReference>
<keyword evidence="11" id="KW-0460">Magnesium</keyword>
<dbReference type="PANTHER" id="PTHR21087:SF16">
    <property type="entry name" value="SHIKIMATE KINASE 1, CHLOROPLASTIC"/>
    <property type="match status" value="1"/>
</dbReference>
<keyword evidence="9 11" id="KW-0057">Aromatic amino acid biosynthesis</keyword>
<feature type="binding site" evidence="11">
    <location>
        <position position="37"/>
    </location>
    <ligand>
        <name>substrate</name>
    </ligand>
</feature>
<dbReference type="Proteomes" id="UP000244893">
    <property type="component" value="Unassembled WGS sequence"/>
</dbReference>
<feature type="binding site" evidence="11">
    <location>
        <position position="19"/>
    </location>
    <ligand>
        <name>Mg(2+)</name>
        <dbReference type="ChEBI" id="CHEBI:18420"/>
    </ligand>
</feature>
<evidence type="ECO:0000256" key="8">
    <source>
        <dbReference type="ARBA" id="ARBA00022840"/>
    </source>
</evidence>
<evidence type="ECO:0000256" key="7">
    <source>
        <dbReference type="ARBA" id="ARBA00022777"/>
    </source>
</evidence>
<dbReference type="PROSITE" id="PS01128">
    <property type="entry name" value="SHIKIMATE_KINASE"/>
    <property type="match status" value="1"/>
</dbReference>
<dbReference type="RefSeq" id="WP_116756866.1">
    <property type="nucleotide sequence ID" value="NZ_JBHUEX010000001.1"/>
</dbReference>
<dbReference type="GO" id="GO:0004765">
    <property type="term" value="F:shikimate kinase activity"/>
    <property type="evidence" value="ECO:0007669"/>
    <property type="project" value="UniProtKB-UniRule"/>
</dbReference>
<reference evidence="12 13" key="1">
    <citation type="submission" date="2018-05" db="EMBL/GenBank/DDBJ databases">
        <title>Amnibacterium sp. M8JJ-5, whole genome shotgun sequence.</title>
        <authorList>
            <person name="Tuo L."/>
        </authorList>
    </citation>
    <scope>NUCLEOTIDE SEQUENCE [LARGE SCALE GENOMIC DNA]</scope>
    <source>
        <strain evidence="12 13">M8JJ-5</strain>
    </source>
</reference>
<keyword evidence="5 11" id="KW-0808">Transferase</keyword>
<dbReference type="CDD" id="cd00464">
    <property type="entry name" value="SK"/>
    <property type="match status" value="1"/>
</dbReference>
<evidence type="ECO:0000256" key="3">
    <source>
        <dbReference type="ARBA" id="ARBA00012154"/>
    </source>
</evidence>
<dbReference type="InterPro" id="IPR027417">
    <property type="entry name" value="P-loop_NTPase"/>
</dbReference>
<dbReference type="GO" id="GO:0005524">
    <property type="term" value="F:ATP binding"/>
    <property type="evidence" value="ECO:0007669"/>
    <property type="project" value="UniProtKB-UniRule"/>
</dbReference>
<dbReference type="GO" id="GO:0000287">
    <property type="term" value="F:magnesium ion binding"/>
    <property type="evidence" value="ECO:0007669"/>
    <property type="project" value="UniProtKB-UniRule"/>
</dbReference>
<dbReference type="Gene3D" id="3.40.50.300">
    <property type="entry name" value="P-loop containing nucleotide triphosphate hydrolases"/>
    <property type="match status" value="1"/>
</dbReference>
<comment type="cofactor">
    <cofactor evidence="11">
        <name>Mg(2+)</name>
        <dbReference type="ChEBI" id="CHEBI:18420"/>
    </cofactor>
    <text evidence="11">Binds 1 Mg(2+) ion per subunit.</text>
</comment>
<evidence type="ECO:0000256" key="2">
    <source>
        <dbReference type="ARBA" id="ARBA00006997"/>
    </source>
</evidence>